<dbReference type="SUPFAM" id="SSF51735">
    <property type="entry name" value="NAD(P)-binding Rossmann-fold domains"/>
    <property type="match status" value="1"/>
</dbReference>
<evidence type="ECO:0000259" key="3">
    <source>
        <dbReference type="Pfam" id="PF22725"/>
    </source>
</evidence>
<proteinExistence type="predicted"/>
<name>A0A419ER64_9BACT</name>
<dbReference type="Proteomes" id="UP000285961">
    <property type="component" value="Unassembled WGS sequence"/>
</dbReference>
<dbReference type="SUPFAM" id="SSF55347">
    <property type="entry name" value="Glyceraldehyde-3-phosphate dehydrogenase-like, C-terminal domain"/>
    <property type="match status" value="1"/>
</dbReference>
<keyword evidence="1" id="KW-0560">Oxidoreductase</keyword>
<evidence type="ECO:0000313" key="5">
    <source>
        <dbReference type="Proteomes" id="UP000285961"/>
    </source>
</evidence>
<evidence type="ECO:0000259" key="2">
    <source>
        <dbReference type="Pfam" id="PF01408"/>
    </source>
</evidence>
<protein>
    <submittedName>
        <fullName evidence="4">Gfo/Idh/MocA family oxidoreductase</fullName>
    </submittedName>
</protein>
<organism evidence="4 5">
    <name type="scientific">Candidatus Abyssobacteria bacterium SURF_17</name>
    <dbReference type="NCBI Taxonomy" id="2093361"/>
    <lineage>
        <taxon>Bacteria</taxon>
        <taxon>Pseudomonadati</taxon>
        <taxon>Candidatus Hydrogenedentota</taxon>
        <taxon>Candidatus Abyssobacteria</taxon>
    </lineage>
</organism>
<dbReference type="InterPro" id="IPR036291">
    <property type="entry name" value="NAD(P)-bd_dom_sf"/>
</dbReference>
<comment type="caution">
    <text evidence="4">The sequence shown here is derived from an EMBL/GenBank/DDBJ whole genome shotgun (WGS) entry which is preliminary data.</text>
</comment>
<feature type="domain" description="GFO/IDH/MocA-like oxidoreductase" evidence="3">
    <location>
        <begin position="133"/>
        <end position="265"/>
    </location>
</feature>
<dbReference type="GO" id="GO:0016491">
    <property type="term" value="F:oxidoreductase activity"/>
    <property type="evidence" value="ECO:0007669"/>
    <property type="project" value="UniProtKB-KW"/>
</dbReference>
<evidence type="ECO:0000313" key="4">
    <source>
        <dbReference type="EMBL" id="RJP65936.1"/>
    </source>
</evidence>
<dbReference type="Gene3D" id="3.40.50.720">
    <property type="entry name" value="NAD(P)-binding Rossmann-like Domain"/>
    <property type="match status" value="1"/>
</dbReference>
<dbReference type="GO" id="GO:0000166">
    <property type="term" value="F:nucleotide binding"/>
    <property type="evidence" value="ECO:0007669"/>
    <property type="project" value="InterPro"/>
</dbReference>
<feature type="domain" description="Gfo/Idh/MocA-like oxidoreductase N-terminal" evidence="2">
    <location>
        <begin position="5"/>
        <end position="122"/>
    </location>
</feature>
<accession>A0A419ER64</accession>
<dbReference type="InterPro" id="IPR000683">
    <property type="entry name" value="Gfo/Idh/MocA-like_OxRdtase_N"/>
</dbReference>
<sequence length="352" mass="39594">MTDKLRVGVIGCGEISGLTTWGYRADERTSIYAIADPNTERAEQRAAEWKAEKVYTDYRKLLDDKAVDIAMIITPHDLHKQMVVDALDAGKHVSVQKPMARNAEECKAMVQAAKRAKGKFQVFECYPFYPPIAKAKELIDANEIGDVSMIRLRTTSGSLQCGWELTSTSWEWKFNQERVGGGTMFDDMHHKYALALFFGGPIEKVSAFIENPGMFLDTPATVMWRHKEGQRYGILDATYSPDLIIDTKYYPVEERVEITGSKGIIWVTRLTGGLMKIAPLIMYRDGETHSFSNIPAEWEDGFIRCAQHFIDCILADKQPYLSAEQGLQVVQFGRAVYKSAEEGVAVQPDSIV</sequence>
<evidence type="ECO:0000256" key="1">
    <source>
        <dbReference type="ARBA" id="ARBA00023002"/>
    </source>
</evidence>
<dbReference type="InterPro" id="IPR050463">
    <property type="entry name" value="Gfo/Idh/MocA_oxidrdct_glycsds"/>
</dbReference>
<dbReference type="Gene3D" id="3.30.360.10">
    <property type="entry name" value="Dihydrodipicolinate Reductase, domain 2"/>
    <property type="match status" value="1"/>
</dbReference>
<dbReference type="EMBL" id="QZKI01000121">
    <property type="protein sequence ID" value="RJP65936.1"/>
    <property type="molecule type" value="Genomic_DNA"/>
</dbReference>
<dbReference type="Pfam" id="PF22725">
    <property type="entry name" value="GFO_IDH_MocA_C3"/>
    <property type="match status" value="1"/>
</dbReference>
<dbReference type="Pfam" id="PF01408">
    <property type="entry name" value="GFO_IDH_MocA"/>
    <property type="match status" value="1"/>
</dbReference>
<dbReference type="PANTHER" id="PTHR43818">
    <property type="entry name" value="BCDNA.GH03377"/>
    <property type="match status" value="1"/>
</dbReference>
<dbReference type="AlphaFoldDB" id="A0A419ER64"/>
<dbReference type="PANTHER" id="PTHR43818:SF11">
    <property type="entry name" value="BCDNA.GH03377"/>
    <property type="match status" value="1"/>
</dbReference>
<reference evidence="4 5" key="1">
    <citation type="journal article" date="2017" name="ISME J.">
        <title>Energy and carbon metabolisms in a deep terrestrial subsurface fluid microbial community.</title>
        <authorList>
            <person name="Momper L."/>
            <person name="Jungbluth S.P."/>
            <person name="Lee M.D."/>
            <person name="Amend J.P."/>
        </authorList>
    </citation>
    <scope>NUCLEOTIDE SEQUENCE [LARGE SCALE GENOMIC DNA]</scope>
    <source>
        <strain evidence="4">SURF_17</strain>
    </source>
</reference>
<dbReference type="InterPro" id="IPR055170">
    <property type="entry name" value="GFO_IDH_MocA-like_dom"/>
</dbReference>
<gene>
    <name evidence="4" type="ORF">C4532_17070</name>
</gene>